<dbReference type="EMBL" id="CAIY01000027">
    <property type="protein sequence ID" value="CCH66597.1"/>
    <property type="molecule type" value="Genomic_DNA"/>
</dbReference>
<keyword evidence="3" id="KW-1185">Reference proteome</keyword>
<name>M1WXZ9_9NOST</name>
<proteinExistence type="predicted"/>
<reference evidence="2 3" key="1">
    <citation type="submission" date="2012-05" db="EMBL/GenBank/DDBJ databases">
        <authorList>
            <person name="Hilton J."/>
        </authorList>
    </citation>
    <scope>NUCLEOTIDE SEQUENCE [LARGE SCALE GENOMIC DNA]</scope>
    <source>
        <strain evidence="2 3">HH01</strain>
    </source>
</reference>
<gene>
    <name evidence="2" type="ORF">RINTHH_4420</name>
</gene>
<feature type="compositionally biased region" description="Polar residues" evidence="1">
    <location>
        <begin position="11"/>
        <end position="25"/>
    </location>
</feature>
<dbReference type="AlphaFoldDB" id="M1WXZ9"/>
<evidence type="ECO:0000313" key="3">
    <source>
        <dbReference type="Proteomes" id="UP000053051"/>
    </source>
</evidence>
<feature type="region of interest" description="Disordered" evidence="1">
    <location>
        <begin position="1"/>
        <end position="46"/>
    </location>
</feature>
<sequence>MTVAVALGACENTNTPKNTKSPSPEKTSEPADTGKPAPDTDTTNSP</sequence>
<comment type="caution">
    <text evidence="2">The sequence shown here is derived from an EMBL/GenBank/DDBJ whole genome shotgun (WGS) entry which is preliminary data.</text>
</comment>
<accession>M1WXZ9</accession>
<evidence type="ECO:0000256" key="1">
    <source>
        <dbReference type="SAM" id="MobiDB-lite"/>
    </source>
</evidence>
<organism evidence="2 3">
    <name type="scientific">Richelia intracellularis HH01</name>
    <dbReference type="NCBI Taxonomy" id="1165094"/>
    <lineage>
        <taxon>Bacteria</taxon>
        <taxon>Bacillati</taxon>
        <taxon>Cyanobacteriota</taxon>
        <taxon>Cyanophyceae</taxon>
        <taxon>Nostocales</taxon>
        <taxon>Nostocaceae</taxon>
        <taxon>Richelia</taxon>
    </lineage>
</organism>
<dbReference type="Proteomes" id="UP000053051">
    <property type="component" value="Unassembled WGS sequence"/>
</dbReference>
<reference evidence="3" key="2">
    <citation type="submission" date="2016-01" db="EMBL/GenBank/DDBJ databases">
        <title>Diatom-associated endosymboitic cyanobacterium lacks core nitrogen metabolism enzymes.</title>
        <authorList>
            <person name="Hilton J.A."/>
            <person name="Foster R.A."/>
            <person name="Tripp H.J."/>
            <person name="Carter B.J."/>
            <person name="Zehr J.P."/>
            <person name="Villareal T.A."/>
        </authorList>
    </citation>
    <scope>NUCLEOTIDE SEQUENCE [LARGE SCALE GENOMIC DNA]</scope>
    <source>
        <strain evidence="3">HH01</strain>
    </source>
</reference>
<evidence type="ECO:0000313" key="2">
    <source>
        <dbReference type="EMBL" id="CCH66597.1"/>
    </source>
</evidence>
<protein>
    <submittedName>
        <fullName evidence="2">Uncharacterized protein</fullName>
    </submittedName>
</protein>